<evidence type="ECO:0000313" key="2">
    <source>
        <dbReference type="EMBL" id="OQU76105.1"/>
    </source>
</evidence>
<gene>
    <name evidence="2" type="ORF">SORBI_3010G091750</name>
</gene>
<feature type="region of interest" description="Disordered" evidence="1">
    <location>
        <begin position="18"/>
        <end position="37"/>
    </location>
</feature>
<organism evidence="2 3">
    <name type="scientific">Sorghum bicolor</name>
    <name type="common">Sorghum</name>
    <name type="synonym">Sorghum vulgare</name>
    <dbReference type="NCBI Taxonomy" id="4558"/>
    <lineage>
        <taxon>Eukaryota</taxon>
        <taxon>Viridiplantae</taxon>
        <taxon>Streptophyta</taxon>
        <taxon>Embryophyta</taxon>
        <taxon>Tracheophyta</taxon>
        <taxon>Spermatophyta</taxon>
        <taxon>Magnoliopsida</taxon>
        <taxon>Liliopsida</taxon>
        <taxon>Poales</taxon>
        <taxon>Poaceae</taxon>
        <taxon>PACMAD clade</taxon>
        <taxon>Panicoideae</taxon>
        <taxon>Andropogonodae</taxon>
        <taxon>Andropogoneae</taxon>
        <taxon>Sorghinae</taxon>
        <taxon>Sorghum</taxon>
    </lineage>
</organism>
<protein>
    <submittedName>
        <fullName evidence="2">Uncharacterized protein</fullName>
    </submittedName>
</protein>
<feature type="compositionally biased region" description="Polar residues" evidence="1">
    <location>
        <begin position="28"/>
        <end position="37"/>
    </location>
</feature>
<proteinExistence type="predicted"/>
<dbReference type="AlphaFoldDB" id="A0A1W0VS72"/>
<name>A0A1W0VS72_SORBI</name>
<keyword evidence="3" id="KW-1185">Reference proteome</keyword>
<reference evidence="2 3" key="1">
    <citation type="journal article" date="2009" name="Nature">
        <title>The Sorghum bicolor genome and the diversification of grasses.</title>
        <authorList>
            <person name="Paterson A.H."/>
            <person name="Bowers J.E."/>
            <person name="Bruggmann R."/>
            <person name="Dubchak I."/>
            <person name="Grimwood J."/>
            <person name="Gundlach H."/>
            <person name="Haberer G."/>
            <person name="Hellsten U."/>
            <person name="Mitros T."/>
            <person name="Poliakov A."/>
            <person name="Schmutz J."/>
            <person name="Spannagl M."/>
            <person name="Tang H."/>
            <person name="Wang X."/>
            <person name="Wicker T."/>
            <person name="Bharti A.K."/>
            <person name="Chapman J."/>
            <person name="Feltus F.A."/>
            <person name="Gowik U."/>
            <person name="Grigoriev I.V."/>
            <person name="Lyons E."/>
            <person name="Maher C.A."/>
            <person name="Martis M."/>
            <person name="Narechania A."/>
            <person name="Otillar R.P."/>
            <person name="Penning B.W."/>
            <person name="Salamov A.A."/>
            <person name="Wang Y."/>
            <person name="Zhang L."/>
            <person name="Carpita N.C."/>
            <person name="Freeling M."/>
            <person name="Gingle A.R."/>
            <person name="Hash C.T."/>
            <person name="Keller B."/>
            <person name="Klein P."/>
            <person name="Kresovich S."/>
            <person name="McCann M.C."/>
            <person name="Ming R."/>
            <person name="Peterson D.G."/>
            <person name="Mehboob-ur-Rahman"/>
            <person name="Ware D."/>
            <person name="Westhoff P."/>
            <person name="Mayer K.F."/>
            <person name="Messing J."/>
            <person name="Rokhsar D.S."/>
        </authorList>
    </citation>
    <scope>NUCLEOTIDE SEQUENCE [LARGE SCALE GENOMIC DNA]</scope>
    <source>
        <strain evidence="3">cv. BTx623</strain>
    </source>
</reference>
<dbReference type="Gramene" id="OQU76105">
    <property type="protein sequence ID" value="OQU76105"/>
    <property type="gene ID" value="SORBI_3010G091750"/>
</dbReference>
<dbReference type="Proteomes" id="UP000000768">
    <property type="component" value="Chromosome 10"/>
</dbReference>
<dbReference type="EMBL" id="CM000769">
    <property type="protein sequence ID" value="OQU76105.1"/>
    <property type="molecule type" value="Genomic_DNA"/>
</dbReference>
<reference evidence="3" key="2">
    <citation type="journal article" date="2018" name="Plant J.">
        <title>The Sorghum bicolor reference genome: improved assembly, gene annotations, a transcriptome atlas, and signatures of genome organization.</title>
        <authorList>
            <person name="McCormick R.F."/>
            <person name="Truong S.K."/>
            <person name="Sreedasyam A."/>
            <person name="Jenkins J."/>
            <person name="Shu S."/>
            <person name="Sims D."/>
            <person name="Kennedy M."/>
            <person name="Amirebrahimi M."/>
            <person name="Weers B.D."/>
            <person name="McKinley B."/>
            <person name="Mattison A."/>
            <person name="Morishige D.T."/>
            <person name="Grimwood J."/>
            <person name="Schmutz J."/>
            <person name="Mullet J.E."/>
        </authorList>
    </citation>
    <scope>NUCLEOTIDE SEQUENCE [LARGE SCALE GENOMIC DNA]</scope>
    <source>
        <strain evidence="3">cv. BTx623</strain>
    </source>
</reference>
<evidence type="ECO:0000256" key="1">
    <source>
        <dbReference type="SAM" id="MobiDB-lite"/>
    </source>
</evidence>
<accession>A0A1W0VS72</accession>
<evidence type="ECO:0000313" key="3">
    <source>
        <dbReference type="Proteomes" id="UP000000768"/>
    </source>
</evidence>
<dbReference type="InParanoid" id="A0A1W0VS72"/>
<sequence length="99" mass="10919">MAQCTWFPGVYIRVQKKKGGQNGKFQGTRSNTNNQDKFNENSYPLPVTGCQGHVNGEPLTRIFTVESESDHILRLSGCQSARSSTCRETGVQVKAALEV</sequence>